<comment type="function">
    <text evidence="8">Cell wall formation. Catalyzes the addition of glutamate to the nucleotide precursor UDP-N-acetylmuramoyl-L-alanine (UMA).</text>
</comment>
<dbReference type="EC" id="6.3.2.9" evidence="8"/>
<keyword evidence="3 8" id="KW-0963">Cytoplasm</keyword>
<dbReference type="InterPro" id="IPR005762">
    <property type="entry name" value="MurD"/>
</dbReference>
<dbReference type="EMBL" id="JAVDUJ010000001">
    <property type="protein sequence ID" value="MDR6939004.1"/>
    <property type="molecule type" value="Genomic_DNA"/>
</dbReference>
<dbReference type="InterPro" id="IPR004101">
    <property type="entry name" value="Mur_ligase_C"/>
</dbReference>
<organism evidence="11 12">
    <name type="scientific">Arcanobacterium hippocoleae</name>
    <dbReference type="NCBI Taxonomy" id="149017"/>
    <lineage>
        <taxon>Bacteria</taxon>
        <taxon>Bacillati</taxon>
        <taxon>Actinomycetota</taxon>
        <taxon>Actinomycetes</taxon>
        <taxon>Actinomycetales</taxon>
        <taxon>Actinomycetaceae</taxon>
        <taxon>Arcanobacterium</taxon>
    </lineage>
</organism>
<dbReference type="HAMAP" id="MF_00639">
    <property type="entry name" value="MurD"/>
    <property type="match status" value="1"/>
</dbReference>
<evidence type="ECO:0000256" key="2">
    <source>
        <dbReference type="ARBA" id="ARBA00004752"/>
    </source>
</evidence>
<keyword evidence="7" id="KW-0560">Oxidoreductase</keyword>
<accession>A0ABU1T130</accession>
<gene>
    <name evidence="8" type="primary">murD</name>
    <name evidence="11" type="ORF">J2S36_000547</name>
</gene>
<feature type="domain" description="Mur ligase C-terminal" evidence="9">
    <location>
        <begin position="347"/>
        <end position="465"/>
    </location>
</feature>
<dbReference type="Gene3D" id="3.90.190.20">
    <property type="entry name" value="Mur ligase, C-terminal domain"/>
    <property type="match status" value="1"/>
</dbReference>
<comment type="caution">
    <text evidence="11">The sequence shown here is derived from an EMBL/GenBank/DDBJ whole genome shotgun (WGS) entry which is preliminary data.</text>
</comment>
<keyword evidence="8" id="KW-0132">Cell division</keyword>
<sequence length="508" mass="54305">MKYSIPGSAAFSGKRIAVLGLGVSGRACVAALLSVTEAVVSVWDAKESAVSAYLDDPQIDMAISAAKPEVLMQMLLGWQPEIVIIAPGFAQLGYEWTVLREAGLPVWSEIELAWQLRAVAEDQTYAPWLCVTGTNGKTTTTSMLAAILRAAGCGTVATGNIGEPLITQAIRTDADAPQAFAIELSSFQLAATYSMSPAASVCLNFADDHLEWHGNREQYWQAKAKVYEHVQTACLYPVGEQQVQQMVDAADVADGARAVGLVIGTPSVGEFGLVDDIIVDRAFCRNRFASAQELFTLADIAHLAPQDAPLPLHLLKDAIAAAALARAVGIAPDFIRQALRDFTLGRHRIEHLGEFAQMRWIDDSKATNAHAAKSAIMAQPDGKVIWIAGGVAKGANFAELAAAVKDRVFHTIVIGTDQEPWESVLSKNEIPYTLIPDGQEPMKDAVQAALELAQPGAVVLLAPACASFDQFSSYADRGEKFQAAVRAISASALAELPHRDGMQLQEDA</sequence>
<dbReference type="RefSeq" id="WP_309955279.1">
    <property type="nucleotide sequence ID" value="NZ_CP136414.1"/>
</dbReference>
<keyword evidence="8" id="KW-0131">Cell cycle</keyword>
<evidence type="ECO:0000256" key="6">
    <source>
        <dbReference type="ARBA" id="ARBA00022840"/>
    </source>
</evidence>
<keyword evidence="5 8" id="KW-0547">Nucleotide-binding</keyword>
<evidence type="ECO:0000256" key="7">
    <source>
        <dbReference type="ARBA" id="ARBA00023002"/>
    </source>
</evidence>
<dbReference type="PANTHER" id="PTHR43692">
    <property type="entry name" value="UDP-N-ACETYLMURAMOYLALANINE--D-GLUTAMATE LIGASE"/>
    <property type="match status" value="1"/>
</dbReference>
<dbReference type="GO" id="GO:0008764">
    <property type="term" value="F:UDP-N-acetylmuramoylalanine-D-glutamate ligase activity"/>
    <property type="evidence" value="ECO:0007669"/>
    <property type="project" value="UniProtKB-EC"/>
</dbReference>
<dbReference type="Pfam" id="PF08245">
    <property type="entry name" value="Mur_ligase_M"/>
    <property type="match status" value="1"/>
</dbReference>
<protein>
    <recommendedName>
        <fullName evidence="8">UDP-N-acetylmuramoylalanine--D-glutamate ligase</fullName>
        <ecNumber evidence="8">6.3.2.9</ecNumber>
    </recommendedName>
    <alternativeName>
        <fullName evidence="8">D-glutamic acid-adding enzyme</fullName>
    </alternativeName>
    <alternativeName>
        <fullName evidence="8">UDP-N-acetylmuramoyl-L-alanyl-D-glutamate synthetase</fullName>
    </alternativeName>
</protein>
<evidence type="ECO:0000256" key="1">
    <source>
        <dbReference type="ARBA" id="ARBA00004496"/>
    </source>
</evidence>
<evidence type="ECO:0000259" key="9">
    <source>
        <dbReference type="Pfam" id="PF02875"/>
    </source>
</evidence>
<dbReference type="Pfam" id="PF02875">
    <property type="entry name" value="Mur_ligase_C"/>
    <property type="match status" value="1"/>
</dbReference>
<evidence type="ECO:0000256" key="8">
    <source>
        <dbReference type="HAMAP-Rule" id="MF_00639"/>
    </source>
</evidence>
<evidence type="ECO:0000256" key="4">
    <source>
        <dbReference type="ARBA" id="ARBA00022598"/>
    </source>
</evidence>
<dbReference type="InterPro" id="IPR036565">
    <property type="entry name" value="Mur-like_cat_sf"/>
</dbReference>
<feature type="domain" description="Mur ligase central" evidence="10">
    <location>
        <begin position="131"/>
        <end position="232"/>
    </location>
</feature>
<dbReference type="PANTHER" id="PTHR43692:SF1">
    <property type="entry name" value="UDP-N-ACETYLMURAMOYLALANINE--D-GLUTAMATE LIGASE"/>
    <property type="match status" value="1"/>
</dbReference>
<dbReference type="NCBIfam" id="TIGR01087">
    <property type="entry name" value="murD"/>
    <property type="match status" value="1"/>
</dbReference>
<dbReference type="Proteomes" id="UP001266099">
    <property type="component" value="Unassembled WGS sequence"/>
</dbReference>
<evidence type="ECO:0000313" key="12">
    <source>
        <dbReference type="Proteomes" id="UP001266099"/>
    </source>
</evidence>
<dbReference type="InterPro" id="IPR036615">
    <property type="entry name" value="Mur_ligase_C_dom_sf"/>
</dbReference>
<keyword evidence="8" id="KW-0573">Peptidoglycan synthesis</keyword>
<keyword evidence="12" id="KW-1185">Reference proteome</keyword>
<keyword evidence="8" id="KW-0961">Cell wall biogenesis/degradation</keyword>
<dbReference type="SUPFAM" id="SSF53244">
    <property type="entry name" value="MurD-like peptide ligases, peptide-binding domain"/>
    <property type="match status" value="1"/>
</dbReference>
<dbReference type="InterPro" id="IPR013221">
    <property type="entry name" value="Mur_ligase_cen"/>
</dbReference>
<reference evidence="11 12" key="1">
    <citation type="submission" date="2023-07" db="EMBL/GenBank/DDBJ databases">
        <title>Sequencing the genomes of 1000 actinobacteria strains.</title>
        <authorList>
            <person name="Klenk H.-P."/>
        </authorList>
    </citation>
    <scope>NUCLEOTIDE SEQUENCE [LARGE SCALE GENOMIC DNA]</scope>
    <source>
        <strain evidence="11 12">DSM 15539</strain>
    </source>
</reference>
<evidence type="ECO:0000256" key="3">
    <source>
        <dbReference type="ARBA" id="ARBA00022490"/>
    </source>
</evidence>
<keyword evidence="4 8" id="KW-0436">Ligase</keyword>
<comment type="pathway">
    <text evidence="2 8">Cell wall biogenesis; peptidoglycan biosynthesis.</text>
</comment>
<comment type="similarity">
    <text evidence="8">Belongs to the MurCDEF family.</text>
</comment>
<keyword evidence="6 8" id="KW-0067">ATP-binding</keyword>
<dbReference type="InterPro" id="IPR000960">
    <property type="entry name" value="Flavin_mOase"/>
</dbReference>
<dbReference type="SUPFAM" id="SSF51984">
    <property type="entry name" value="MurCD N-terminal domain"/>
    <property type="match status" value="1"/>
</dbReference>
<dbReference type="SUPFAM" id="SSF53623">
    <property type="entry name" value="MurD-like peptide ligases, catalytic domain"/>
    <property type="match status" value="1"/>
</dbReference>
<keyword evidence="8" id="KW-0133">Cell shape</keyword>
<comment type="subcellular location">
    <subcellularLocation>
        <location evidence="1 8">Cytoplasm</location>
    </subcellularLocation>
</comment>
<name>A0ABU1T130_9ACTO</name>
<dbReference type="Gene3D" id="3.40.1190.10">
    <property type="entry name" value="Mur-like, catalytic domain"/>
    <property type="match status" value="1"/>
</dbReference>
<comment type="catalytic activity">
    <reaction evidence="8">
        <text>UDP-N-acetyl-alpha-D-muramoyl-L-alanine + D-glutamate + ATP = UDP-N-acetyl-alpha-D-muramoyl-L-alanyl-D-glutamate + ADP + phosphate + H(+)</text>
        <dbReference type="Rhea" id="RHEA:16429"/>
        <dbReference type="ChEBI" id="CHEBI:15378"/>
        <dbReference type="ChEBI" id="CHEBI:29986"/>
        <dbReference type="ChEBI" id="CHEBI:30616"/>
        <dbReference type="ChEBI" id="CHEBI:43474"/>
        <dbReference type="ChEBI" id="CHEBI:83898"/>
        <dbReference type="ChEBI" id="CHEBI:83900"/>
        <dbReference type="ChEBI" id="CHEBI:456216"/>
        <dbReference type="EC" id="6.3.2.9"/>
    </reaction>
</comment>
<feature type="binding site" evidence="8">
    <location>
        <begin position="133"/>
        <end position="139"/>
    </location>
    <ligand>
        <name>ATP</name>
        <dbReference type="ChEBI" id="CHEBI:30616"/>
    </ligand>
</feature>
<evidence type="ECO:0000256" key="5">
    <source>
        <dbReference type="ARBA" id="ARBA00022741"/>
    </source>
</evidence>
<dbReference type="Gene3D" id="3.40.50.720">
    <property type="entry name" value="NAD(P)-binding Rossmann-like Domain"/>
    <property type="match status" value="1"/>
</dbReference>
<dbReference type="PRINTS" id="PR00370">
    <property type="entry name" value="FMOXYGENASE"/>
</dbReference>
<proteinExistence type="inferred from homology"/>
<evidence type="ECO:0000313" key="11">
    <source>
        <dbReference type="EMBL" id="MDR6939004.1"/>
    </source>
</evidence>
<evidence type="ECO:0000259" key="10">
    <source>
        <dbReference type="Pfam" id="PF08245"/>
    </source>
</evidence>